<name>A0ABP7J6N1_9ACTN</name>
<evidence type="ECO:0000256" key="2">
    <source>
        <dbReference type="ARBA" id="ARBA00022723"/>
    </source>
</evidence>
<keyword evidence="10" id="KW-1185">Reference proteome</keyword>
<evidence type="ECO:0000313" key="10">
    <source>
        <dbReference type="Proteomes" id="UP001501009"/>
    </source>
</evidence>
<comment type="caution">
    <text evidence="9">The sequence shown here is derived from an EMBL/GenBank/DDBJ whole genome shotgun (WGS) entry which is preliminary data.</text>
</comment>
<keyword evidence="5 6" id="KW-0482">Metalloprotease</keyword>
<evidence type="ECO:0000256" key="5">
    <source>
        <dbReference type="ARBA" id="ARBA00023049"/>
    </source>
</evidence>
<accession>A0ABP7J6N1</accession>
<evidence type="ECO:0000256" key="4">
    <source>
        <dbReference type="ARBA" id="ARBA00022833"/>
    </source>
</evidence>
<keyword evidence="4 6" id="KW-0862">Zinc</keyword>
<evidence type="ECO:0000259" key="8">
    <source>
        <dbReference type="Pfam" id="PF01435"/>
    </source>
</evidence>
<keyword evidence="7" id="KW-0472">Membrane</keyword>
<evidence type="ECO:0000256" key="6">
    <source>
        <dbReference type="RuleBase" id="RU003983"/>
    </source>
</evidence>
<dbReference type="Gene3D" id="3.30.2010.10">
    <property type="entry name" value="Metalloproteases ('zincins'), catalytic domain"/>
    <property type="match status" value="1"/>
</dbReference>
<keyword evidence="1 6" id="KW-0645">Protease</keyword>
<dbReference type="EMBL" id="BAABDE010000031">
    <property type="protein sequence ID" value="GAA3835095.1"/>
    <property type="molecule type" value="Genomic_DNA"/>
</dbReference>
<protein>
    <submittedName>
        <fullName evidence="9">M56 family metallopeptidase</fullName>
    </submittedName>
</protein>
<keyword evidence="3 6" id="KW-0378">Hydrolase</keyword>
<dbReference type="InterPro" id="IPR001915">
    <property type="entry name" value="Peptidase_M48"/>
</dbReference>
<dbReference type="RefSeq" id="WP_275775846.1">
    <property type="nucleotide sequence ID" value="NZ_BAABDE010000031.1"/>
</dbReference>
<keyword evidence="7" id="KW-0812">Transmembrane</keyword>
<keyword evidence="2" id="KW-0479">Metal-binding</keyword>
<sequence length="308" mass="32984">MRIDVYLPLLLSTLFAVAAPWAVRRLPPRAATWLLTCTAVMAAGTWATALALLAFTLVGQIPLVASEGPWSAGVLAANDPVHRPVALICALVLLASVAGLTVVSWRRVRMLVDGWRECRELRAAGDLAVVDDPVPTAFALPGTPGRVVVSSGMLQALSADERQALLAHERAHLRRRHHLFLLVLQLTAAVHPLLRPLAREGAFTVERWADEEAAAEVADRTLVAHAVARAALATKRAPQRALPATGGPVPRRVQALLIPPTPFRRGPVLVCAALTLACCVSLAEAAHDTELLFENAMHTSAATREQPR</sequence>
<dbReference type="Pfam" id="PF01435">
    <property type="entry name" value="Peptidase_M48"/>
    <property type="match status" value="1"/>
</dbReference>
<evidence type="ECO:0000256" key="3">
    <source>
        <dbReference type="ARBA" id="ARBA00022801"/>
    </source>
</evidence>
<dbReference type="InterPro" id="IPR052173">
    <property type="entry name" value="Beta-lactam_resp_regulator"/>
</dbReference>
<comment type="cofactor">
    <cofactor evidence="6">
        <name>Zn(2+)</name>
        <dbReference type="ChEBI" id="CHEBI:29105"/>
    </cofactor>
    <text evidence="6">Binds 1 zinc ion per subunit.</text>
</comment>
<proteinExistence type="inferred from homology"/>
<feature type="transmembrane region" description="Helical" evidence="7">
    <location>
        <begin position="6"/>
        <end position="23"/>
    </location>
</feature>
<keyword evidence="7" id="KW-1133">Transmembrane helix</keyword>
<dbReference type="PANTHER" id="PTHR34978">
    <property type="entry name" value="POSSIBLE SENSOR-TRANSDUCER PROTEIN BLAR"/>
    <property type="match status" value="1"/>
</dbReference>
<feature type="domain" description="Peptidase M48" evidence="8">
    <location>
        <begin position="128"/>
        <end position="184"/>
    </location>
</feature>
<gene>
    <name evidence="9" type="ORF">GCM10022403_079830</name>
</gene>
<feature type="transmembrane region" description="Helical" evidence="7">
    <location>
        <begin position="35"/>
        <end position="65"/>
    </location>
</feature>
<dbReference type="PANTHER" id="PTHR34978:SF3">
    <property type="entry name" value="SLR0241 PROTEIN"/>
    <property type="match status" value="1"/>
</dbReference>
<dbReference type="CDD" id="cd07326">
    <property type="entry name" value="M56_BlaR1_MecR1_like"/>
    <property type="match status" value="1"/>
</dbReference>
<evidence type="ECO:0000256" key="1">
    <source>
        <dbReference type="ARBA" id="ARBA00022670"/>
    </source>
</evidence>
<feature type="transmembrane region" description="Helical" evidence="7">
    <location>
        <begin position="85"/>
        <end position="105"/>
    </location>
</feature>
<comment type="similarity">
    <text evidence="6">Belongs to the peptidase M48 family.</text>
</comment>
<evidence type="ECO:0000256" key="7">
    <source>
        <dbReference type="SAM" id="Phobius"/>
    </source>
</evidence>
<evidence type="ECO:0000313" key="9">
    <source>
        <dbReference type="EMBL" id="GAA3835095.1"/>
    </source>
</evidence>
<dbReference type="Proteomes" id="UP001501009">
    <property type="component" value="Unassembled WGS sequence"/>
</dbReference>
<organism evidence="9 10">
    <name type="scientific">Streptomyces coacervatus</name>
    <dbReference type="NCBI Taxonomy" id="647381"/>
    <lineage>
        <taxon>Bacteria</taxon>
        <taxon>Bacillati</taxon>
        <taxon>Actinomycetota</taxon>
        <taxon>Actinomycetes</taxon>
        <taxon>Kitasatosporales</taxon>
        <taxon>Streptomycetaceae</taxon>
        <taxon>Streptomyces</taxon>
    </lineage>
</organism>
<reference evidence="10" key="1">
    <citation type="journal article" date="2019" name="Int. J. Syst. Evol. Microbiol.">
        <title>The Global Catalogue of Microorganisms (GCM) 10K type strain sequencing project: providing services to taxonomists for standard genome sequencing and annotation.</title>
        <authorList>
            <consortium name="The Broad Institute Genomics Platform"/>
            <consortium name="The Broad Institute Genome Sequencing Center for Infectious Disease"/>
            <person name="Wu L."/>
            <person name="Ma J."/>
        </authorList>
    </citation>
    <scope>NUCLEOTIDE SEQUENCE [LARGE SCALE GENOMIC DNA]</scope>
    <source>
        <strain evidence="10">JCM 17138</strain>
    </source>
</reference>